<proteinExistence type="predicted"/>
<accession>A0A091BDK5</accession>
<keyword evidence="2" id="KW-1185">Reference proteome</keyword>
<dbReference type="Proteomes" id="UP000029391">
    <property type="component" value="Unassembled WGS sequence"/>
</dbReference>
<reference evidence="1 2" key="1">
    <citation type="submission" date="2013-09" db="EMBL/GenBank/DDBJ databases">
        <title>Genome sequencing of Arenimonas composti.</title>
        <authorList>
            <person name="Chen F."/>
            <person name="Wang G."/>
        </authorList>
    </citation>
    <scope>NUCLEOTIDE SEQUENCE [LARGE SCALE GENOMIC DNA]</scope>
    <source>
        <strain evidence="1 2">TR7-09</strain>
    </source>
</reference>
<organism evidence="1 2">
    <name type="scientific">Arenimonas composti TR7-09 = DSM 18010</name>
    <dbReference type="NCBI Taxonomy" id="1121013"/>
    <lineage>
        <taxon>Bacteria</taxon>
        <taxon>Pseudomonadati</taxon>
        <taxon>Pseudomonadota</taxon>
        <taxon>Gammaproteobacteria</taxon>
        <taxon>Lysobacterales</taxon>
        <taxon>Lysobacteraceae</taxon>
        <taxon>Arenimonas</taxon>
    </lineage>
</organism>
<evidence type="ECO:0000313" key="1">
    <source>
        <dbReference type="EMBL" id="KFN49607.1"/>
    </source>
</evidence>
<evidence type="ECO:0000313" key="2">
    <source>
        <dbReference type="Proteomes" id="UP000029391"/>
    </source>
</evidence>
<comment type="caution">
    <text evidence="1">The sequence shown here is derived from an EMBL/GenBank/DDBJ whole genome shotgun (WGS) entry which is preliminary data.</text>
</comment>
<dbReference type="EMBL" id="AWXU01000032">
    <property type="protein sequence ID" value="KFN49607.1"/>
    <property type="molecule type" value="Genomic_DNA"/>
</dbReference>
<gene>
    <name evidence="1" type="ORF">P873_10160</name>
</gene>
<dbReference type="AlphaFoldDB" id="A0A091BDK5"/>
<protein>
    <submittedName>
        <fullName evidence="1">Uncharacterized protein</fullName>
    </submittedName>
</protein>
<sequence>MWATEHTEMRDRMFLVFATRRVEASSMSGSALTGRSLTG</sequence>
<name>A0A091BDK5_9GAMM</name>